<name>A0A2I4FNW2_JUGRE</name>
<feature type="compositionally biased region" description="Low complexity" evidence="1">
    <location>
        <begin position="1086"/>
        <end position="1100"/>
    </location>
</feature>
<accession>A0A2I4FNW2</accession>
<feature type="compositionally biased region" description="Polar residues" evidence="1">
    <location>
        <begin position="868"/>
        <end position="894"/>
    </location>
</feature>
<dbReference type="SUPFAM" id="SSF50978">
    <property type="entry name" value="WD40 repeat-like"/>
    <property type="match status" value="2"/>
</dbReference>
<dbReference type="PROSITE" id="PS50082">
    <property type="entry name" value="WD_REPEATS_2"/>
    <property type="match status" value="2"/>
</dbReference>
<protein>
    <submittedName>
        <fullName evidence="3">Mitogen-activated protein kinase-binding protein 1 isoform X1</fullName>
    </submittedName>
</protein>
<feature type="region of interest" description="Disordered" evidence="1">
    <location>
        <begin position="1082"/>
        <end position="1107"/>
    </location>
</feature>
<dbReference type="KEGG" id="jre:109000800"/>
<evidence type="ECO:0000313" key="2">
    <source>
        <dbReference type="Proteomes" id="UP000235220"/>
    </source>
</evidence>
<gene>
    <name evidence="3" type="primary">LOC109000800</name>
</gene>
<keyword evidence="3" id="KW-0418">Kinase</keyword>
<dbReference type="SMART" id="SM00320">
    <property type="entry name" value="WD40"/>
    <property type="match status" value="11"/>
</dbReference>
<keyword evidence="3" id="KW-0808">Transferase</keyword>
<dbReference type="OrthoDB" id="6154712at2759"/>
<dbReference type="InterPro" id="IPR001680">
    <property type="entry name" value="WD40_rpt"/>
</dbReference>
<dbReference type="GO" id="GO:0016301">
    <property type="term" value="F:kinase activity"/>
    <property type="evidence" value="ECO:0007669"/>
    <property type="project" value="UniProtKB-KW"/>
</dbReference>
<dbReference type="STRING" id="51240.A0A2I4FNW2"/>
<reference evidence="3" key="1">
    <citation type="submission" date="2025-08" db="UniProtKB">
        <authorList>
            <consortium name="RefSeq"/>
        </authorList>
    </citation>
    <scope>IDENTIFICATION</scope>
    <source>
        <tissue evidence="3">Leaves</tissue>
    </source>
</reference>
<dbReference type="RefSeq" id="XP_018833345.2">
    <property type="nucleotide sequence ID" value="XM_018977800.2"/>
</dbReference>
<dbReference type="AlphaFoldDB" id="A0A2I4FNW2"/>
<dbReference type="Proteomes" id="UP000235220">
    <property type="component" value="Chromosome 3"/>
</dbReference>
<organism evidence="2 3">
    <name type="scientific">Juglans regia</name>
    <name type="common">English walnut</name>
    <dbReference type="NCBI Taxonomy" id="51240"/>
    <lineage>
        <taxon>Eukaryota</taxon>
        <taxon>Viridiplantae</taxon>
        <taxon>Streptophyta</taxon>
        <taxon>Embryophyta</taxon>
        <taxon>Tracheophyta</taxon>
        <taxon>Spermatophyta</taxon>
        <taxon>Magnoliopsida</taxon>
        <taxon>eudicotyledons</taxon>
        <taxon>Gunneridae</taxon>
        <taxon>Pentapetalae</taxon>
        <taxon>rosids</taxon>
        <taxon>fabids</taxon>
        <taxon>Fagales</taxon>
        <taxon>Juglandaceae</taxon>
        <taxon>Juglans</taxon>
    </lineage>
</organism>
<feature type="region of interest" description="Disordered" evidence="1">
    <location>
        <begin position="866"/>
        <end position="894"/>
    </location>
</feature>
<dbReference type="PROSITE" id="PS50294">
    <property type="entry name" value="WD_REPEATS_REGION"/>
    <property type="match status" value="1"/>
</dbReference>
<dbReference type="InterPro" id="IPR015943">
    <property type="entry name" value="WD40/YVTN_repeat-like_dom_sf"/>
</dbReference>
<dbReference type="Pfam" id="PF00400">
    <property type="entry name" value="WD40"/>
    <property type="match status" value="5"/>
</dbReference>
<dbReference type="GeneID" id="109000800"/>
<sequence>MKTHRKLKKHDKSSKLVLEEIIGLTTKNGNGLTSNISSANFAYMAGCVVVVYNVGSGTQSHLMVSHRLPKPLSCVAMSTDGRFVAAGESGPQPAVLVWDCTSQAFVSELKGHLYGVACIAFSPDGKHLVSVGGYIYLWDWRSGTLVTKLKANSSCSAVSSVNFSRDAKFIVTAGKKHLKFWKVGSSPRTRLNAGTGSLAIHGKPVDLGPQKGSSFVSVTSRFWSGGSFVNGEQASDLFPIYALTETGVLCLVHSGFSLRKSFDLKVRKGFSVSASNKLVACACSDGIVQLLASETLKYEGSVIYSKSKKSLGEIDVVCCSKSTEKGVQISPALPDAIACQFSTSDKLVVVYEDHSLYIWDIHDVNQATRCCVLVSHSACIWDIKSLCCENMHDPSLACVARGCSGGVSFATCSADGTIRLWDLVLQPDPSEDAANHHSLDFGPVGTTHLVSAGIFERDSVEAGVGTQEFRSLAISSDGKFLSAGDCEGNLHIYNLQTSEYTCFQGAHDAEILSLSFSLSSKKVSEEAMDSQSFLVSGGRDRMIHLYDVKRNFDLIESIDDHSAAVTSVKIACNGCKILSCSADRSLVFRDVATTDSGHMISRHHHLMASHGTVYDMAVDPAAETVVTVGQDKKINTFDIAAGKLIRSFRHDKDFGEPIKVAMDPSGSYLVCSYSNKSISVYDFISGEMVAQAMGHGEVITGVIFVPDCKHIISVGGDGCIFVWKVPAPLSSRMLQKMKENLGSLSPSSLAQSVDFSQILFYEEKDEQCRINAVDLLLPGNSNQTGKKIPCQSGGHRETSTFKFSISRLPRWAQAKVKISDIVPSDLKFTLSQKVDQKYFSPVGDDHGYASMSLEAQILSDHNMGGSDSCISSLPKSSPNANKSESSPIPQETPSIFSMDKRWRSIYTVCLDLLNSPEMRTLMDTNMTLSSSDLRKDVDEVAGNGQCSLKNGGQLGTHNTTKCHEIVARDVAENLHSIKTGSELQVNMDVKICGTESEESDLFRQHFGSLSTTHKTEIRKSSARRRYSTKYVVHRDYLGDRAQLFGTPVLELAGKTLNCQEEAAMHVRLEDASFHVLEEQKMDEKNSVQSMPSPSFTSSESELAEGPVMGSSKNFKLTEVRDQKKCAPIESEVEKRILACKEALLGLNAAAENTVDLFSTLGILGSSEEFSGERGAKLYDEAAELLQSITGKVNSLARLMQSRNNDSCGSRVGFQKVSHERLKENLS</sequence>
<evidence type="ECO:0000313" key="3">
    <source>
        <dbReference type="RefSeq" id="XP_018833345.2"/>
    </source>
</evidence>
<dbReference type="FunCoup" id="A0A2I4FNW2">
    <property type="interactions" value="558"/>
</dbReference>
<dbReference type="InterPro" id="IPR052779">
    <property type="entry name" value="WDR62"/>
</dbReference>
<dbReference type="PANTHER" id="PTHR45589">
    <property type="entry name" value="WD REPEAT DOMAIN 62, ISOFORM G"/>
    <property type="match status" value="1"/>
</dbReference>
<dbReference type="PANTHER" id="PTHR45589:SF1">
    <property type="entry name" value="WD REPEAT DOMAIN 62, ISOFORM G"/>
    <property type="match status" value="1"/>
</dbReference>
<evidence type="ECO:0000256" key="1">
    <source>
        <dbReference type="SAM" id="MobiDB-lite"/>
    </source>
</evidence>
<dbReference type="Gramene" id="Jr03_25220_p1">
    <property type="protein sequence ID" value="cds.Jr03_25220_p1"/>
    <property type="gene ID" value="Jr03_25220"/>
</dbReference>
<dbReference type="Gene3D" id="2.130.10.10">
    <property type="entry name" value="YVTN repeat-like/Quinoprotein amine dehydrogenase"/>
    <property type="match status" value="4"/>
</dbReference>
<keyword evidence="2" id="KW-1185">Reference proteome</keyword>
<proteinExistence type="predicted"/>
<dbReference type="InterPro" id="IPR036322">
    <property type="entry name" value="WD40_repeat_dom_sf"/>
</dbReference>